<accession>A0A1S2KYA5</accession>
<keyword evidence="3" id="KW-1185">Reference proteome</keyword>
<evidence type="ECO:0000313" key="3">
    <source>
        <dbReference type="Proteomes" id="UP000180175"/>
    </source>
</evidence>
<dbReference type="EMBL" id="CP063356">
    <property type="protein sequence ID" value="QOY37310.1"/>
    <property type="molecule type" value="Genomic_DNA"/>
</dbReference>
<reference evidence="2 3" key="2">
    <citation type="journal article" date="2017" name="Genome Announc.">
        <title>Draft Genome Sequences of Four Alkaliphilic Bacteria Belonging to the Anaerobacillus Genus.</title>
        <authorList>
            <person name="Bassil N.M."/>
            <person name="Lloyd J.R."/>
        </authorList>
    </citation>
    <scope>NUCLEOTIDE SEQUENCE [LARGE SCALE GENOMIC DNA]</scope>
    <source>
        <strain evidence="2 3">NB2006</strain>
    </source>
</reference>
<evidence type="ECO:0000313" key="1">
    <source>
        <dbReference type="EMBL" id="OIJ05168.1"/>
    </source>
</evidence>
<proteinExistence type="predicted"/>
<reference evidence="2" key="4">
    <citation type="submission" date="2020-10" db="EMBL/GenBank/DDBJ databases">
        <authorList>
            <person name="Bassil N.M."/>
            <person name="Lloyd J.R."/>
        </authorList>
    </citation>
    <scope>NUCLEOTIDE SEQUENCE</scope>
    <source>
        <strain evidence="2">NB2006</strain>
    </source>
</reference>
<protein>
    <submittedName>
        <fullName evidence="1">Uncharacterized protein</fullName>
    </submittedName>
</protein>
<dbReference type="RefSeq" id="WP_071319094.1">
    <property type="nucleotide sequence ID" value="NZ_CP063356.2"/>
</dbReference>
<gene>
    <name evidence="2" type="ORF">AWH56_006680</name>
    <name evidence="1" type="ORF">AWH56_22115</name>
</gene>
<dbReference type="Pfam" id="PF22116">
    <property type="entry name" value="DUF6944"/>
    <property type="match status" value="1"/>
</dbReference>
<dbReference type="AlphaFoldDB" id="A0A1S2KYA5"/>
<dbReference type="KEGG" id="aia:AWH56_006680"/>
<dbReference type="Proteomes" id="UP000180175">
    <property type="component" value="Chromosome"/>
</dbReference>
<sequence length="196" mass="20312">MAVNDELKFGLEMTDDEKLLIGAWLDAVGTIISAYGELRALAGFNNINSKLVAIGEGLQAIGTLLVGTVTTDDPLNFAGNWIDGVGAGVAGVGAYMQYLDPENGDDGVLFEVIGDVFQSMGAAISSYADRLAGEEGYAVGNAIQALGAGLEAVGGAYELNDREEEGQPITTIGAIIQAIGSNLNAILLTKELKEEL</sequence>
<name>A0A1S2KYA5_9BACI</name>
<dbReference type="OrthoDB" id="2869857at2"/>
<reference evidence="2 3" key="3">
    <citation type="journal article" date="2019" name="Int. J. Syst. Evol. Microbiol.">
        <title>Anaerobacillus isosaccharinicus sp. nov., an alkaliphilic bacterium which degrades isosaccharinic acid.</title>
        <authorList>
            <person name="Bassil N.M."/>
            <person name="Lloyd J.R."/>
        </authorList>
    </citation>
    <scope>NUCLEOTIDE SEQUENCE [LARGE SCALE GENOMIC DNA]</scope>
    <source>
        <strain evidence="2 3">NB2006</strain>
    </source>
</reference>
<organism evidence="1 3">
    <name type="scientific">Anaerobacillus isosaccharinicus</name>
    <dbReference type="NCBI Taxonomy" id="1532552"/>
    <lineage>
        <taxon>Bacteria</taxon>
        <taxon>Bacillati</taxon>
        <taxon>Bacillota</taxon>
        <taxon>Bacilli</taxon>
        <taxon>Bacillales</taxon>
        <taxon>Bacillaceae</taxon>
        <taxon>Anaerobacillus</taxon>
    </lineage>
</organism>
<dbReference type="EMBL" id="LQXD01000192">
    <property type="protein sequence ID" value="OIJ05168.1"/>
    <property type="molecule type" value="Genomic_DNA"/>
</dbReference>
<evidence type="ECO:0000313" key="2">
    <source>
        <dbReference type="EMBL" id="QOY37310.1"/>
    </source>
</evidence>
<reference evidence="1 3" key="1">
    <citation type="submission" date="2016-10" db="EMBL/GenBank/DDBJ databases">
        <title>Draft genome sequences of four alkaliphilic bacteria belonging to the Anaerobacillus genus.</title>
        <authorList>
            <person name="Bassil N.M."/>
            <person name="Lloyd J.R."/>
        </authorList>
    </citation>
    <scope>NUCLEOTIDE SEQUENCE [LARGE SCALE GENOMIC DNA]</scope>
    <source>
        <strain evidence="1 3">NB2006</strain>
    </source>
</reference>
<dbReference type="InterPro" id="IPR054224">
    <property type="entry name" value="DUF6944"/>
</dbReference>